<dbReference type="FunFam" id="3.40.605.10:FF:000012">
    <property type="entry name" value="NAD-dependent succinate-semialdehyde dehydrogenase"/>
    <property type="match status" value="1"/>
</dbReference>
<dbReference type="InterPro" id="IPR044148">
    <property type="entry name" value="ALDH_GabD1-like"/>
</dbReference>
<dbReference type="InterPro" id="IPR015590">
    <property type="entry name" value="Aldehyde_DH_dom"/>
</dbReference>
<accession>A0A840DAF3</accession>
<dbReference type="GO" id="GO:0004030">
    <property type="term" value="F:aldehyde dehydrogenase [NAD(P)+] activity"/>
    <property type="evidence" value="ECO:0007669"/>
    <property type="project" value="InterPro"/>
</dbReference>
<dbReference type="GO" id="GO:0102810">
    <property type="term" value="F:glutarate-semialdehyde dehydrogenase (NADP+) activity"/>
    <property type="evidence" value="ECO:0007669"/>
    <property type="project" value="UniProtKB-EC"/>
</dbReference>
<dbReference type="PANTHER" id="PTHR43217:SF2">
    <property type="entry name" value="SUCCINATE-SEMIALDEHYDE DEHYDROGENASE [NADP(+)]"/>
    <property type="match status" value="1"/>
</dbReference>
<reference evidence="5" key="1">
    <citation type="submission" date="2020-08" db="EMBL/GenBank/DDBJ databases">
        <title>Genomic Encyclopedia of Type Strains, Phase IV (KMG-IV): sequencing the most valuable type-strain genomes for metagenomic binning, comparative biology and taxonomic classification.</title>
        <authorList>
            <person name="Goeker M."/>
        </authorList>
    </citation>
    <scope>NUCLEOTIDE SEQUENCE [LARGE SCALE GENOMIC DNA]</scope>
    <source>
        <strain evidence="5">DSM 105720</strain>
    </source>
</reference>
<name>A0A840DAF3_9BACE</name>
<evidence type="ECO:0000256" key="1">
    <source>
        <dbReference type="ARBA" id="ARBA00009986"/>
    </source>
</evidence>
<dbReference type="SUPFAM" id="SSF53720">
    <property type="entry name" value="ALDH-like"/>
    <property type="match status" value="1"/>
</dbReference>
<evidence type="ECO:0000256" key="3">
    <source>
        <dbReference type="ARBA" id="ARBA00023002"/>
    </source>
</evidence>
<organism evidence="5 6">
    <name type="scientific">Bacteroides reticulotermitis</name>
    <dbReference type="NCBI Taxonomy" id="1133319"/>
    <lineage>
        <taxon>Bacteria</taxon>
        <taxon>Pseudomonadati</taxon>
        <taxon>Bacteroidota</taxon>
        <taxon>Bacteroidia</taxon>
        <taxon>Bacteroidales</taxon>
        <taxon>Bacteroidaceae</taxon>
        <taxon>Bacteroides</taxon>
    </lineage>
</organism>
<dbReference type="InterPro" id="IPR016161">
    <property type="entry name" value="Ald_DH/histidinol_DH"/>
</dbReference>
<dbReference type="PANTHER" id="PTHR43217">
    <property type="entry name" value="SUCCINATE SEMIALDEHYDE DEHYDROGENASE [NAD(P)+] SAD"/>
    <property type="match status" value="1"/>
</dbReference>
<dbReference type="Gene3D" id="3.40.605.10">
    <property type="entry name" value="Aldehyde Dehydrogenase, Chain A, domain 1"/>
    <property type="match status" value="1"/>
</dbReference>
<proteinExistence type="inferred from homology"/>
<dbReference type="InterPro" id="IPR016162">
    <property type="entry name" value="Ald_DH_N"/>
</dbReference>
<dbReference type="EMBL" id="JACIER010000016">
    <property type="protein sequence ID" value="MBB4045615.1"/>
    <property type="molecule type" value="Genomic_DNA"/>
</dbReference>
<keyword evidence="3 5" id="KW-0560">Oxidoreductase</keyword>
<dbReference type="Proteomes" id="UP000560658">
    <property type="component" value="Unassembled WGS sequence"/>
</dbReference>
<protein>
    <submittedName>
        <fullName evidence="5">Succinate-semialdehyde dehydrogenase/glutarate-semialdehyde dehydrogenase</fullName>
        <ecNumber evidence="5">1.2.1.16</ecNumber>
        <ecNumber evidence="5">1.2.1.20</ecNumber>
        <ecNumber evidence="5">1.2.1.79</ecNumber>
    </submittedName>
</protein>
<evidence type="ECO:0000313" key="5">
    <source>
        <dbReference type="EMBL" id="MBB4045615.1"/>
    </source>
</evidence>
<gene>
    <name evidence="5" type="ORF">GGR06_003430</name>
</gene>
<feature type="domain" description="Aldehyde dehydrogenase" evidence="4">
    <location>
        <begin position="3"/>
        <end position="451"/>
    </location>
</feature>
<dbReference type="RefSeq" id="WP_044163014.1">
    <property type="nucleotide sequence ID" value="NZ_JACIER010000016.1"/>
</dbReference>
<sequence length="461" mass="49687">MSTIKTVNPATNQVEKEYAVMTDQQIETILTDADKAFQSWRKTSFAQRAQLLHRVAEILRERKSELGKLCSIEMGKLHREGIGEVELSADIFDYYANNGAKFLADSPLDTPQGKAFLSYQPIGVLLSVQPWNFPFYQITRSAAPNIMAGNTVVLKHASNVPQAAEIMEKIFTEAGAPKGVYTNLFVPGAKVSELVADPRVKGAALTGSEPAGASFASMAGKFVKKSTLELGGSDAFIVMPDADLDKAVETAAFGRLWNAGQVCVSPKRIIVPESIADKFIEKAKAVYEQVVVGDPLDPKTQLAPLSSEKAVQDVIKQVETTVSQGAKLVLGGKRINRPGAFMEPTILTGIKKGMLAYSDEIFGPVLAIYAVKDIDEAVELANDTEFGLGGTVFGTDTDKAVEVARRIDTGMVYINHVTGIAPELPFGGTKKSGYGREQSPAGIYEFVNAKLIRVTTPDAAY</sequence>
<comment type="caution">
    <text evidence="5">The sequence shown here is derived from an EMBL/GenBank/DDBJ whole genome shotgun (WGS) entry which is preliminary data.</text>
</comment>
<dbReference type="FunFam" id="3.40.309.10:FF:000009">
    <property type="entry name" value="Aldehyde dehydrogenase A"/>
    <property type="match status" value="1"/>
</dbReference>
<evidence type="ECO:0000313" key="6">
    <source>
        <dbReference type="Proteomes" id="UP000560658"/>
    </source>
</evidence>
<dbReference type="GO" id="GO:0036243">
    <property type="term" value="F:succinate-semialdehyde dehydrogenase (NADP+) activity"/>
    <property type="evidence" value="ECO:0007669"/>
    <property type="project" value="UniProtKB-EC"/>
</dbReference>
<dbReference type="EC" id="1.2.1.16" evidence="5"/>
<keyword evidence="6" id="KW-1185">Reference proteome</keyword>
<dbReference type="EC" id="1.2.1.20" evidence="5"/>
<dbReference type="Gene3D" id="3.40.309.10">
    <property type="entry name" value="Aldehyde Dehydrogenase, Chain A, domain 2"/>
    <property type="match status" value="1"/>
</dbReference>
<evidence type="ECO:0000259" key="4">
    <source>
        <dbReference type="Pfam" id="PF00171"/>
    </source>
</evidence>
<dbReference type="GO" id="GO:0004777">
    <property type="term" value="F:succinate-semialdehyde dehydrogenase (NAD+) activity"/>
    <property type="evidence" value="ECO:0007669"/>
    <property type="project" value="TreeGrafter"/>
</dbReference>
<dbReference type="InterPro" id="IPR047110">
    <property type="entry name" value="GABD/Sad-like"/>
</dbReference>
<dbReference type="AlphaFoldDB" id="A0A840DAF3"/>
<keyword evidence="2" id="KW-0521">NADP</keyword>
<dbReference type="CDD" id="cd07100">
    <property type="entry name" value="ALDH_SSADH1_GabD1"/>
    <property type="match status" value="1"/>
</dbReference>
<dbReference type="InterPro" id="IPR016163">
    <property type="entry name" value="Ald_DH_C"/>
</dbReference>
<evidence type="ECO:0000256" key="2">
    <source>
        <dbReference type="ARBA" id="ARBA00022857"/>
    </source>
</evidence>
<dbReference type="Pfam" id="PF00171">
    <property type="entry name" value="Aldedh"/>
    <property type="match status" value="1"/>
</dbReference>
<comment type="similarity">
    <text evidence="1">Belongs to the aldehyde dehydrogenase family.</text>
</comment>
<dbReference type="EC" id="1.2.1.79" evidence="5"/>